<dbReference type="Proteomes" id="UP001208570">
    <property type="component" value="Unassembled WGS sequence"/>
</dbReference>
<evidence type="ECO:0000313" key="1">
    <source>
        <dbReference type="EMBL" id="KAK2148391.1"/>
    </source>
</evidence>
<proteinExistence type="predicted"/>
<reference evidence="1" key="1">
    <citation type="journal article" date="2023" name="Mol. Biol. Evol.">
        <title>Third-Generation Sequencing Reveals the Adaptive Role of the Epigenome in Three Deep-Sea Polychaetes.</title>
        <authorList>
            <person name="Perez M."/>
            <person name="Aroh O."/>
            <person name="Sun Y."/>
            <person name="Lan Y."/>
            <person name="Juniper S.K."/>
            <person name="Young C.R."/>
            <person name="Angers B."/>
            <person name="Qian P.Y."/>
        </authorList>
    </citation>
    <scope>NUCLEOTIDE SEQUENCE</scope>
    <source>
        <strain evidence="1">P08H-3</strain>
    </source>
</reference>
<name>A0AAD9MYI6_9ANNE</name>
<dbReference type="EMBL" id="JAODUP010000500">
    <property type="protein sequence ID" value="KAK2148391.1"/>
    <property type="molecule type" value="Genomic_DNA"/>
</dbReference>
<sequence>MFRTTGDMSLRLPGYHELISRCRDDGPRGGVGLLIRENINYKIFCTSNVLMNHGTHLAGLRVSSKTKAKLLFKK</sequence>
<evidence type="ECO:0000313" key="2">
    <source>
        <dbReference type="Proteomes" id="UP001208570"/>
    </source>
</evidence>
<organism evidence="1 2">
    <name type="scientific">Paralvinella palmiformis</name>
    <dbReference type="NCBI Taxonomy" id="53620"/>
    <lineage>
        <taxon>Eukaryota</taxon>
        <taxon>Metazoa</taxon>
        <taxon>Spiralia</taxon>
        <taxon>Lophotrochozoa</taxon>
        <taxon>Annelida</taxon>
        <taxon>Polychaeta</taxon>
        <taxon>Sedentaria</taxon>
        <taxon>Canalipalpata</taxon>
        <taxon>Terebellida</taxon>
        <taxon>Terebelliformia</taxon>
        <taxon>Alvinellidae</taxon>
        <taxon>Paralvinella</taxon>
    </lineage>
</organism>
<protein>
    <submittedName>
        <fullName evidence="1">Uncharacterized protein</fullName>
    </submittedName>
</protein>
<dbReference type="AlphaFoldDB" id="A0AAD9MYI6"/>
<accession>A0AAD9MYI6</accession>
<gene>
    <name evidence="1" type="ORF">LSH36_500g02011</name>
</gene>
<comment type="caution">
    <text evidence="1">The sequence shown here is derived from an EMBL/GenBank/DDBJ whole genome shotgun (WGS) entry which is preliminary data.</text>
</comment>
<keyword evidence="2" id="KW-1185">Reference proteome</keyword>